<evidence type="ECO:0000313" key="3">
    <source>
        <dbReference type="EMBL" id="KAK1921024.1"/>
    </source>
</evidence>
<keyword evidence="2" id="KW-1133">Transmembrane helix</keyword>
<evidence type="ECO:0000256" key="2">
    <source>
        <dbReference type="SAM" id="Phobius"/>
    </source>
</evidence>
<comment type="caution">
    <text evidence="3">The sequence shown here is derived from an EMBL/GenBank/DDBJ whole genome shotgun (WGS) entry which is preliminary data.</text>
</comment>
<dbReference type="AlphaFoldDB" id="A0AAD9CUE8"/>
<gene>
    <name evidence="3" type="ORF">DB88DRAFT_513754</name>
</gene>
<dbReference type="Proteomes" id="UP001182556">
    <property type="component" value="Unassembled WGS sequence"/>
</dbReference>
<accession>A0AAD9CUE8</accession>
<feature type="transmembrane region" description="Helical" evidence="2">
    <location>
        <begin position="744"/>
        <end position="763"/>
    </location>
</feature>
<dbReference type="EMBL" id="JAODAN010000012">
    <property type="protein sequence ID" value="KAK1921024.1"/>
    <property type="molecule type" value="Genomic_DNA"/>
</dbReference>
<evidence type="ECO:0000313" key="4">
    <source>
        <dbReference type="Proteomes" id="UP001182556"/>
    </source>
</evidence>
<feature type="region of interest" description="Disordered" evidence="1">
    <location>
        <begin position="375"/>
        <end position="399"/>
    </location>
</feature>
<proteinExistence type="predicted"/>
<protein>
    <submittedName>
        <fullName evidence="3">Uncharacterized protein</fullName>
    </submittedName>
</protein>
<feature type="region of interest" description="Disordered" evidence="1">
    <location>
        <begin position="798"/>
        <end position="817"/>
    </location>
</feature>
<keyword evidence="2" id="KW-0472">Membrane</keyword>
<evidence type="ECO:0000256" key="1">
    <source>
        <dbReference type="SAM" id="MobiDB-lite"/>
    </source>
</evidence>
<feature type="compositionally biased region" description="Polar residues" evidence="1">
    <location>
        <begin position="441"/>
        <end position="460"/>
    </location>
</feature>
<sequence length="886" mass="95814">MSHHSPLSGLIISKLGVQATTEGETVLGLLCLKVSLPRDVEGTHIARYPLFSASARPPKVVSRPEVHALPLNSSHLDHASTVTTASRLLSLGSSYPPTRPAPDVKPTVEVSSKTGQVSLVLDPRRGASPRKEEGARKDWLVCLRFECPVSQYGSTSQVLLNLPRCLDNVIRFQIVLPDAGPSDAAGEISMLTEPKVHALPPSAFRPPRQPRPARSPSRGMQKVGADEGWEDGEDVGSADRMSEDETSDESEDERGGCWLEGRFQCTESLRLEWSSGSPSRSGCGSLTISPKWDTRRPSIDVVFESAPIQHMGVLPIEVVIPDGWGWSQISFKGEGLQDWTSMDGDWWDLPPDEDDTTLDDASTTTQLDDSFTTVFKPQRANTSPRTPVSSQPPRPASAASLLRQKIPAHLGKMEDFSFEMGNASIDTSKPRTPLAKPSTPTPLSGVTPTSAGLRDSSQSAREVARVRKPIGRPAPARLFDLTLTASSTFAIQGVLVPMSRLTLVSPSLPLPIPFVRIDGVGSRISTDHLCEITCPAANLTLPVETGRTVEIAPDTNTIGTFSWTDDHSQLLPERVGEINGNVNVLVERDVWGGLTMHIRLPWPTRTTEVGFTIPSSDVRLVRATSRGGAVPRALCIMDTETIIRLGEVDDVRRGVMGTVEVVLETRAASSVPLPVFRGKGKLSVRLKGEDWDLTTRRVNTNMSLETPGHWTHDLSSSTPPRLAIVDPAQSRTTAGSMRRQARGLLSWNVLFNLFIAYVVISLATHVQNLRTEVAFVAEEARDLRLYGIATETTSTLSAGYTSTTADSPGSSHTTLWPASSQSSIVEEGAGSSGVSSRHEANVVGTSVGRVVFGRSAWDRLAAHPTVQTLGKGLAWVWNAVVWLIVP</sequence>
<feature type="compositionally biased region" description="Acidic residues" evidence="1">
    <location>
        <begin position="227"/>
        <end position="252"/>
    </location>
</feature>
<keyword evidence="2" id="KW-0812">Transmembrane</keyword>
<organism evidence="3 4">
    <name type="scientific">Papiliotrema laurentii</name>
    <name type="common">Cryptococcus laurentii</name>
    <dbReference type="NCBI Taxonomy" id="5418"/>
    <lineage>
        <taxon>Eukaryota</taxon>
        <taxon>Fungi</taxon>
        <taxon>Dikarya</taxon>
        <taxon>Basidiomycota</taxon>
        <taxon>Agaricomycotina</taxon>
        <taxon>Tremellomycetes</taxon>
        <taxon>Tremellales</taxon>
        <taxon>Rhynchogastremaceae</taxon>
        <taxon>Papiliotrema</taxon>
    </lineage>
</organism>
<name>A0AAD9CUE8_PAPLA</name>
<feature type="region of interest" description="Disordered" evidence="1">
    <location>
        <begin position="423"/>
        <end position="464"/>
    </location>
</feature>
<feature type="compositionally biased region" description="Polar residues" evidence="1">
    <location>
        <begin position="375"/>
        <end position="386"/>
    </location>
</feature>
<keyword evidence="4" id="KW-1185">Reference proteome</keyword>
<feature type="region of interest" description="Disordered" evidence="1">
    <location>
        <begin position="193"/>
        <end position="255"/>
    </location>
</feature>
<reference evidence="3" key="1">
    <citation type="submission" date="2023-02" db="EMBL/GenBank/DDBJ databases">
        <title>Identification and recombinant expression of a fungal hydrolase from Papiliotrema laurentii that hydrolyzes apple cutin and clears colloidal polyester polyurethane.</title>
        <authorList>
            <consortium name="DOE Joint Genome Institute"/>
            <person name="Roman V.A."/>
            <person name="Bojanowski C."/>
            <person name="Crable B.R."/>
            <person name="Wagner D.N."/>
            <person name="Hung C.S."/>
            <person name="Nadeau L.J."/>
            <person name="Schratz L."/>
            <person name="Haridas S."/>
            <person name="Pangilinan J."/>
            <person name="Lipzen A."/>
            <person name="Na H."/>
            <person name="Yan M."/>
            <person name="Ng V."/>
            <person name="Grigoriev I.V."/>
            <person name="Spatafora J.W."/>
            <person name="Barlow D."/>
            <person name="Biffinger J."/>
            <person name="Kelley-Loughnane N."/>
            <person name="Varaljay V.A."/>
            <person name="Crookes-Goodson W.J."/>
        </authorList>
    </citation>
    <scope>NUCLEOTIDE SEQUENCE</scope>
    <source>
        <strain evidence="3">5307AH</strain>
    </source>
</reference>